<evidence type="ECO:0000256" key="1">
    <source>
        <dbReference type="SAM" id="SignalP"/>
    </source>
</evidence>
<dbReference type="Proteomes" id="UP000219439">
    <property type="component" value="Unassembled WGS sequence"/>
</dbReference>
<feature type="chain" id="PRO_5012786702" evidence="1">
    <location>
        <begin position="25"/>
        <end position="362"/>
    </location>
</feature>
<protein>
    <submittedName>
        <fullName evidence="2">Uncharacterized protein</fullName>
    </submittedName>
</protein>
<accession>A0A285PI75</accession>
<keyword evidence="3" id="KW-1185">Reference proteome</keyword>
<organism evidence="2 3">
    <name type="scientific">Cohaesibacter gelatinilyticus</name>
    <dbReference type="NCBI Taxonomy" id="372072"/>
    <lineage>
        <taxon>Bacteria</taxon>
        <taxon>Pseudomonadati</taxon>
        <taxon>Pseudomonadota</taxon>
        <taxon>Alphaproteobacteria</taxon>
        <taxon>Hyphomicrobiales</taxon>
        <taxon>Cohaesibacteraceae</taxon>
    </lineage>
</organism>
<gene>
    <name evidence="2" type="ORF">SAMN06265368_4061</name>
</gene>
<keyword evidence="1" id="KW-0732">Signal</keyword>
<feature type="signal peptide" evidence="1">
    <location>
        <begin position="1"/>
        <end position="24"/>
    </location>
</feature>
<name>A0A285PI75_9HYPH</name>
<dbReference type="AlphaFoldDB" id="A0A285PI75"/>
<dbReference type="EMBL" id="OBEL01000006">
    <property type="protein sequence ID" value="SNZ20947.1"/>
    <property type="molecule type" value="Genomic_DNA"/>
</dbReference>
<evidence type="ECO:0000313" key="2">
    <source>
        <dbReference type="EMBL" id="SNZ20947.1"/>
    </source>
</evidence>
<proteinExistence type="predicted"/>
<reference evidence="2 3" key="1">
    <citation type="submission" date="2017-09" db="EMBL/GenBank/DDBJ databases">
        <authorList>
            <person name="Ehlers B."/>
            <person name="Leendertz F.H."/>
        </authorList>
    </citation>
    <scope>NUCLEOTIDE SEQUENCE [LARGE SCALE GENOMIC DNA]</scope>
    <source>
        <strain evidence="2 3">DSM 18289</strain>
    </source>
</reference>
<evidence type="ECO:0000313" key="3">
    <source>
        <dbReference type="Proteomes" id="UP000219439"/>
    </source>
</evidence>
<sequence>MFKKYWRVTALSAAVLFTAQPSLSATCDAILAHGITNITIKKSARASIATKYHNHCHKKFSSMNAETLADISVEVLGYGGGEANFNTTKTSSDLLQWCKTNKELAESSADLYEESRSLYGEAVRAWNDCKALNKDGLKVDVKITPNNQAVAVGLRYTNPGKVSYMGYEVRGFVCSEVIAGGGIASAKTPVAISTGAINLSCTRNDPLTVSLAGGDYKVQDWGQVNMFTTAGPVQVYFTELTEPTAPTAEVLRLNSEITDLKMSIKNLTQVTEMADQALNERIKGLSVEIVHRKRYHTEKQHILPVKADKTVCTVGGLQGRLGNSGDNAYFRTSKSGHWVLDLHTDPDPNLSLRVEVICFKIK</sequence>